<feature type="transmembrane region" description="Helical" evidence="1">
    <location>
        <begin position="145"/>
        <end position="164"/>
    </location>
</feature>
<evidence type="ECO:0000313" key="3">
    <source>
        <dbReference type="EMBL" id="MCP0886277.1"/>
    </source>
</evidence>
<dbReference type="Proteomes" id="UP001139006">
    <property type="component" value="Unassembled WGS sequence"/>
</dbReference>
<keyword evidence="1" id="KW-1133">Transmembrane helix</keyword>
<dbReference type="AlphaFoldDB" id="A0A9X2FHS4"/>
<name>A0A9X2FHS4_9LACO</name>
<comment type="caution">
    <text evidence="3">The sequence shown here is derived from an EMBL/GenBank/DDBJ whole genome shotgun (WGS) entry which is preliminary data.</text>
</comment>
<dbReference type="Pfam" id="PF04892">
    <property type="entry name" value="VanZ"/>
    <property type="match status" value="1"/>
</dbReference>
<feature type="domain" description="VanZ-like" evidence="2">
    <location>
        <begin position="14"/>
        <end position="160"/>
    </location>
</feature>
<reference evidence="3 4" key="1">
    <citation type="journal article" date="2023" name="Int. J. Syst. Evol. Microbiol.">
        <title>Ligilactobacillus ubinensis sp. nov., a novel species isolated from the wild ferment of a durian fruit (Durio zibethinus).</title>
        <authorList>
            <person name="Heng Y.C."/>
            <person name="Menon N."/>
            <person name="Chen B."/>
            <person name="Loo B.Z.L."/>
            <person name="Wong G.W.J."/>
            <person name="Lim A.C.H."/>
            <person name="Silvaraju S."/>
            <person name="Kittelmann S."/>
        </authorList>
    </citation>
    <scope>NUCLEOTIDE SEQUENCE [LARGE SCALE GENOMIC DNA]</scope>
    <source>
        <strain evidence="3 4">WILCCON 0076</strain>
    </source>
</reference>
<keyword evidence="1" id="KW-0472">Membrane</keyword>
<evidence type="ECO:0000313" key="4">
    <source>
        <dbReference type="Proteomes" id="UP001139006"/>
    </source>
</evidence>
<evidence type="ECO:0000259" key="2">
    <source>
        <dbReference type="Pfam" id="PF04892"/>
    </source>
</evidence>
<organism evidence="3 4">
    <name type="scientific">Ligilactobacillus ubinensis</name>
    <dbReference type="NCBI Taxonomy" id="2876789"/>
    <lineage>
        <taxon>Bacteria</taxon>
        <taxon>Bacillati</taxon>
        <taxon>Bacillota</taxon>
        <taxon>Bacilli</taxon>
        <taxon>Lactobacillales</taxon>
        <taxon>Lactobacillaceae</taxon>
        <taxon>Ligilactobacillus</taxon>
    </lineage>
</organism>
<keyword evidence="4" id="KW-1185">Reference proteome</keyword>
<dbReference type="InterPro" id="IPR006976">
    <property type="entry name" value="VanZ-like"/>
</dbReference>
<accession>A0A9X2FHS4</accession>
<gene>
    <name evidence="3" type="ORF">LB941_02860</name>
</gene>
<feature type="transmembrane region" description="Helical" evidence="1">
    <location>
        <begin position="12"/>
        <end position="32"/>
    </location>
</feature>
<feature type="transmembrane region" description="Helical" evidence="1">
    <location>
        <begin position="84"/>
        <end position="101"/>
    </location>
</feature>
<protein>
    <submittedName>
        <fullName evidence="3">VanZ family protein</fullName>
    </submittedName>
</protein>
<keyword evidence="1" id="KW-0812">Transmembrane</keyword>
<dbReference type="PIRSF" id="PIRSF019083">
    <property type="entry name" value="UCP019083_VanZ"/>
    <property type="match status" value="1"/>
</dbReference>
<sequence length="174" mass="20186">MRKIALKSKINIYIFFVLIIMLVLFISSSMTYKQQTVVPGLAKYLPNKPFESTLRYISFHYAGETVAIKEIGYYKFVEFFIRKGAHFFIYCMMGAFFYLGLKDKLEAIFLTVFVSWLATLGYAAFDEFHQMLTGGRTPLFQDVMLDGSGAFLGIILATIFLMFWNKKKQNGIYW</sequence>
<proteinExistence type="predicted"/>
<feature type="transmembrane region" description="Helical" evidence="1">
    <location>
        <begin position="108"/>
        <end position="125"/>
    </location>
</feature>
<dbReference type="EMBL" id="JAIULA010000004">
    <property type="protein sequence ID" value="MCP0886277.1"/>
    <property type="molecule type" value="Genomic_DNA"/>
</dbReference>
<dbReference type="InterPro" id="IPR016747">
    <property type="entry name" value="Phosphotransbutyrylase"/>
</dbReference>
<evidence type="ECO:0000256" key="1">
    <source>
        <dbReference type="SAM" id="Phobius"/>
    </source>
</evidence>
<dbReference type="NCBIfam" id="NF037970">
    <property type="entry name" value="vanZ_1"/>
    <property type="match status" value="1"/>
</dbReference>